<reference evidence="10 11" key="1">
    <citation type="submission" date="2021-05" db="EMBL/GenBank/DDBJ databases">
        <title>Fusibacter ferrireducens sp. nov., an anaerobic, sulfur- and Fe-reducing bacterium isolated from the mangrove sediment.</title>
        <authorList>
            <person name="Qiu D."/>
        </authorList>
    </citation>
    <scope>NUCLEOTIDE SEQUENCE [LARGE SCALE GENOMIC DNA]</scope>
    <source>
        <strain evidence="10 11">DSM 12116</strain>
    </source>
</reference>
<dbReference type="Proteomes" id="UP000746471">
    <property type="component" value="Unassembled WGS sequence"/>
</dbReference>
<proteinExistence type="inferred from homology"/>
<evidence type="ECO:0000256" key="9">
    <source>
        <dbReference type="HAMAP-Rule" id="MF_00024"/>
    </source>
</evidence>
<dbReference type="PANTHER" id="PTHR34308">
    <property type="entry name" value="COBALAMIN BIOSYNTHESIS PROTEIN CBIB"/>
    <property type="match status" value="1"/>
</dbReference>
<comment type="function">
    <text evidence="9">Converts cobyric acid to cobinamide by the addition of aminopropanol on the F carboxylic group.</text>
</comment>
<keyword evidence="7 9" id="KW-1133">Transmembrane helix</keyword>
<feature type="transmembrane region" description="Helical" evidence="9">
    <location>
        <begin position="153"/>
        <end position="175"/>
    </location>
</feature>
<sequence>MLKWILLAILLDWLIGDPPTWPHPVRAFGWWIRTLEKHVRKRFKNLYIGGGVLWFMAVAVPMVILYGLSISLPPLLWTIVSVYLMFASLAAKCLKDEAYKVKKLLDHNALDQSQKELGYLVGRDTANLTKPQVLRGIIETVSENTVDGILAPLFYMLIGAPLGLSVYFAVAYKVINTLDSTIGYMQKPYKEIGYVSAKIDDLANYIPARLGALFMLIAGGLMGQNFHNGWHILKRDCRNHKSPNCGFPEAVTAGLLTVQLGGTNTYFGEVVVKPTIGDSLKELETVDIDKCIHVMYVAEGLLMLFAIMVNLL</sequence>
<evidence type="ECO:0000313" key="10">
    <source>
        <dbReference type="EMBL" id="MBS7527379.1"/>
    </source>
</evidence>
<keyword evidence="8 9" id="KW-0472">Membrane</keyword>
<dbReference type="EMBL" id="JAHBCL010000019">
    <property type="protein sequence ID" value="MBS7527379.1"/>
    <property type="molecule type" value="Genomic_DNA"/>
</dbReference>
<evidence type="ECO:0000256" key="3">
    <source>
        <dbReference type="ARBA" id="ARBA00006263"/>
    </source>
</evidence>
<evidence type="ECO:0000256" key="2">
    <source>
        <dbReference type="ARBA" id="ARBA00004953"/>
    </source>
</evidence>
<comment type="subcellular location">
    <subcellularLocation>
        <location evidence="1 9">Cell membrane</location>
        <topology evidence="1 9">Multi-pass membrane protein</topology>
    </subcellularLocation>
</comment>
<comment type="pathway">
    <text evidence="2 9">Cofactor biosynthesis; adenosylcobalamin biosynthesis.</text>
</comment>
<feature type="transmembrane region" description="Helical" evidence="9">
    <location>
        <begin position="206"/>
        <end position="226"/>
    </location>
</feature>
<feature type="transmembrane region" description="Helical" evidence="9">
    <location>
        <begin position="46"/>
        <end position="68"/>
    </location>
</feature>
<accession>A0ABS5PQD9</accession>
<dbReference type="InterPro" id="IPR004485">
    <property type="entry name" value="Cobalamin_biosynth_CobD/CbiB"/>
</dbReference>
<keyword evidence="5 9" id="KW-0169">Cobalamin biosynthesis</keyword>
<evidence type="ECO:0000256" key="7">
    <source>
        <dbReference type="ARBA" id="ARBA00022989"/>
    </source>
</evidence>
<comment type="caution">
    <text evidence="10">The sequence shown here is derived from an EMBL/GenBank/DDBJ whole genome shotgun (WGS) entry which is preliminary data.</text>
</comment>
<protein>
    <recommendedName>
        <fullName evidence="9">Cobalamin biosynthesis protein CobD</fullName>
    </recommendedName>
</protein>
<keyword evidence="6 9" id="KW-0812">Transmembrane</keyword>
<comment type="similarity">
    <text evidence="3 9">Belongs to the CobD/CbiB family.</text>
</comment>
<feature type="transmembrane region" description="Helical" evidence="9">
    <location>
        <begin position="74"/>
        <end position="94"/>
    </location>
</feature>
<evidence type="ECO:0000256" key="4">
    <source>
        <dbReference type="ARBA" id="ARBA00022475"/>
    </source>
</evidence>
<evidence type="ECO:0000256" key="6">
    <source>
        <dbReference type="ARBA" id="ARBA00022692"/>
    </source>
</evidence>
<evidence type="ECO:0000256" key="1">
    <source>
        <dbReference type="ARBA" id="ARBA00004651"/>
    </source>
</evidence>
<gene>
    <name evidence="9 10" type="primary">cobD</name>
    <name evidence="10" type="ORF">KHM83_11870</name>
</gene>
<dbReference type="NCBIfam" id="TIGR00380">
    <property type="entry name" value="cobal_cbiB"/>
    <property type="match status" value="1"/>
</dbReference>
<dbReference type="RefSeq" id="WP_213237240.1">
    <property type="nucleotide sequence ID" value="NZ_JAHBCL010000019.1"/>
</dbReference>
<dbReference type="Pfam" id="PF03186">
    <property type="entry name" value="CobD_Cbib"/>
    <property type="match status" value="1"/>
</dbReference>
<organism evidence="10 11">
    <name type="scientific">Fusibacter paucivorans</name>
    <dbReference type="NCBI Taxonomy" id="76009"/>
    <lineage>
        <taxon>Bacteria</taxon>
        <taxon>Bacillati</taxon>
        <taxon>Bacillota</taxon>
        <taxon>Clostridia</taxon>
        <taxon>Eubacteriales</taxon>
        <taxon>Eubacteriales Family XII. Incertae Sedis</taxon>
        <taxon>Fusibacter</taxon>
    </lineage>
</organism>
<evidence type="ECO:0000256" key="5">
    <source>
        <dbReference type="ARBA" id="ARBA00022573"/>
    </source>
</evidence>
<evidence type="ECO:0000313" key="11">
    <source>
        <dbReference type="Proteomes" id="UP000746471"/>
    </source>
</evidence>
<dbReference type="PANTHER" id="PTHR34308:SF1">
    <property type="entry name" value="COBALAMIN BIOSYNTHESIS PROTEIN CBIB"/>
    <property type="match status" value="1"/>
</dbReference>
<dbReference type="HAMAP" id="MF_00024">
    <property type="entry name" value="CobD_CbiB"/>
    <property type="match status" value="1"/>
</dbReference>
<keyword evidence="11" id="KW-1185">Reference proteome</keyword>
<name>A0ABS5PQD9_9FIRM</name>
<keyword evidence="4 9" id="KW-1003">Cell membrane</keyword>
<evidence type="ECO:0000256" key="8">
    <source>
        <dbReference type="ARBA" id="ARBA00023136"/>
    </source>
</evidence>
<comment type="caution">
    <text evidence="9">Lacks conserved residue(s) required for the propagation of feature annotation.</text>
</comment>